<keyword evidence="3" id="KW-0949">S-adenosyl-L-methionine</keyword>
<organism evidence="5 6">
    <name type="scientific">Colletotrichum tanaceti</name>
    <dbReference type="NCBI Taxonomy" id="1306861"/>
    <lineage>
        <taxon>Eukaryota</taxon>
        <taxon>Fungi</taxon>
        <taxon>Dikarya</taxon>
        <taxon>Ascomycota</taxon>
        <taxon>Pezizomycotina</taxon>
        <taxon>Sordariomycetes</taxon>
        <taxon>Hypocreomycetidae</taxon>
        <taxon>Glomerellales</taxon>
        <taxon>Glomerellaceae</taxon>
        <taxon>Colletotrichum</taxon>
        <taxon>Colletotrichum destructivum species complex</taxon>
    </lineage>
</organism>
<dbReference type="SUPFAM" id="SSF53335">
    <property type="entry name" value="S-adenosyl-L-methionine-dependent methyltransferases"/>
    <property type="match status" value="1"/>
</dbReference>
<keyword evidence="2" id="KW-0808">Transferase</keyword>
<accession>A0A4V6DHN5</accession>
<dbReference type="AlphaFoldDB" id="A0A4V6DHN5"/>
<evidence type="ECO:0000256" key="1">
    <source>
        <dbReference type="ARBA" id="ARBA00022603"/>
    </source>
</evidence>
<dbReference type="PANTHER" id="PTHR43464">
    <property type="entry name" value="METHYLTRANSFERASE"/>
    <property type="match status" value="1"/>
</dbReference>
<reference evidence="5 6" key="1">
    <citation type="journal article" date="2019" name="PLoS ONE">
        <title>Comparative genome analysis indicates high evolutionary potential of pathogenicity genes in Colletotrichum tanaceti.</title>
        <authorList>
            <person name="Lelwala R.V."/>
            <person name="Korhonen P.K."/>
            <person name="Young N.D."/>
            <person name="Scott J.B."/>
            <person name="Ades P.A."/>
            <person name="Gasser R.B."/>
            <person name="Taylor P.W.J."/>
        </authorList>
    </citation>
    <scope>NUCLEOTIDE SEQUENCE [LARGE SCALE GENOMIC DNA]</scope>
    <source>
        <strain evidence="5">BRIP57314</strain>
    </source>
</reference>
<evidence type="ECO:0000256" key="2">
    <source>
        <dbReference type="ARBA" id="ARBA00022679"/>
    </source>
</evidence>
<comment type="caution">
    <text evidence="5">The sequence shown here is derived from an EMBL/GenBank/DDBJ whole genome shotgun (WGS) entry which is preliminary data.</text>
</comment>
<dbReference type="Pfam" id="PF08242">
    <property type="entry name" value="Methyltransf_12"/>
    <property type="match status" value="1"/>
</dbReference>
<dbReference type="InterPro" id="IPR029063">
    <property type="entry name" value="SAM-dependent_MTases_sf"/>
</dbReference>
<protein>
    <recommendedName>
        <fullName evidence="4">Methyltransferase type 12 domain-containing protein</fullName>
    </recommendedName>
</protein>
<evidence type="ECO:0000313" key="6">
    <source>
        <dbReference type="Proteomes" id="UP000310108"/>
    </source>
</evidence>
<evidence type="ECO:0000259" key="4">
    <source>
        <dbReference type="Pfam" id="PF08242"/>
    </source>
</evidence>
<keyword evidence="1" id="KW-0489">Methyltransferase</keyword>
<dbReference type="GO" id="GO:0008168">
    <property type="term" value="F:methyltransferase activity"/>
    <property type="evidence" value="ECO:0007669"/>
    <property type="project" value="UniProtKB-KW"/>
</dbReference>
<proteinExistence type="predicted"/>
<dbReference type="Proteomes" id="UP000310108">
    <property type="component" value="Unassembled WGS sequence"/>
</dbReference>
<sequence>MYTRTEALGAMVTLSTPLHSQCTHPLLLDVEKAWDMARPDTLAGAAIYVPILLRYLYDPIVMGLYCPYAWQISSSKMRRFFNRHITNAAASRSQTPQSFLGRAGLPPTSSTCSPCRILDIGVGTGYFLKHAPIPAGSKVHLVDLNPAALHAAKSRMQEAHPKTTCEASVADFLDPQGRGLRCGDLGGGSFDVISATMLLHCLPGPPARKATALVRLRHLLAPGGALFGWTILGRGVEHNIWGKQLMFWHNLLGVFGNTEDDVEGFVGPLREAFEDVRWEVHGVMLLFEARYPIP</sequence>
<dbReference type="EMBL" id="PJEX01000046">
    <property type="protein sequence ID" value="TKW57256.1"/>
    <property type="molecule type" value="Genomic_DNA"/>
</dbReference>
<dbReference type="InterPro" id="IPR013217">
    <property type="entry name" value="Methyltransf_12"/>
</dbReference>
<dbReference type="OrthoDB" id="10061782at2759"/>
<gene>
    <name evidence="5" type="primary">ybcY</name>
    <name evidence="5" type="ORF">CTA1_2160</name>
</gene>
<dbReference type="PANTHER" id="PTHR43464:SF19">
    <property type="entry name" value="UBIQUINONE BIOSYNTHESIS O-METHYLTRANSFERASE, MITOCHONDRIAL"/>
    <property type="match status" value="1"/>
</dbReference>
<keyword evidence="6" id="KW-1185">Reference proteome</keyword>
<dbReference type="GO" id="GO:0032259">
    <property type="term" value="P:methylation"/>
    <property type="evidence" value="ECO:0007669"/>
    <property type="project" value="UniProtKB-KW"/>
</dbReference>
<name>A0A4V6DHN5_9PEZI</name>
<evidence type="ECO:0000313" key="5">
    <source>
        <dbReference type="EMBL" id="TKW57256.1"/>
    </source>
</evidence>
<dbReference type="Gene3D" id="3.40.50.150">
    <property type="entry name" value="Vaccinia Virus protein VP39"/>
    <property type="match status" value="1"/>
</dbReference>
<dbReference type="CDD" id="cd02440">
    <property type="entry name" value="AdoMet_MTases"/>
    <property type="match status" value="1"/>
</dbReference>
<feature type="domain" description="Methyltransferase type 12" evidence="4">
    <location>
        <begin position="118"/>
        <end position="226"/>
    </location>
</feature>
<evidence type="ECO:0000256" key="3">
    <source>
        <dbReference type="ARBA" id="ARBA00022691"/>
    </source>
</evidence>